<dbReference type="GO" id="GO:0032222">
    <property type="term" value="P:regulation of synaptic transmission, cholinergic"/>
    <property type="evidence" value="ECO:0007669"/>
    <property type="project" value="InterPro"/>
</dbReference>
<sequence>MDLTGVIVAFTIINTIGTSIKCFNCAVTAEILAIGYDQIITPSCSNFDGSSKYIIDCPYSTMCSRIIAKRHLQNGYEQQTTTVGCAQQKRLRHVLYNGKWMEEYSVEEVYTEECKTMGDSNHLFGATKTYCYCRGDLCNSPQQRLTQQFNSAQQQLVFISAYYFLLPILIFVMKLIF</sequence>
<feature type="transmembrane region" description="Helical" evidence="3">
    <location>
        <begin position="156"/>
        <end position="176"/>
    </location>
</feature>
<keyword evidence="3" id="KW-1133">Transmembrane helix</keyword>
<name>A0A0L0C6K8_LUCCU</name>
<dbReference type="GO" id="GO:0030431">
    <property type="term" value="P:sleep"/>
    <property type="evidence" value="ECO:0007669"/>
    <property type="project" value="InterPro"/>
</dbReference>
<keyword evidence="2" id="KW-0325">Glycoprotein</keyword>
<keyword evidence="1" id="KW-0732">Signal</keyword>
<evidence type="ECO:0000256" key="1">
    <source>
        <dbReference type="ARBA" id="ARBA00022729"/>
    </source>
</evidence>
<evidence type="ECO:0000313" key="4">
    <source>
        <dbReference type="EMBL" id="KNC28053.1"/>
    </source>
</evidence>
<evidence type="ECO:0000256" key="3">
    <source>
        <dbReference type="SAM" id="Phobius"/>
    </source>
</evidence>
<keyword evidence="3" id="KW-0812">Transmembrane</keyword>
<accession>A0A0L0C6K8</accession>
<protein>
    <recommendedName>
        <fullName evidence="6">Protein sleepless</fullName>
    </recommendedName>
</protein>
<reference evidence="4 5" key="1">
    <citation type="journal article" date="2015" name="Nat. Commun.">
        <title>Lucilia cuprina genome unlocks parasitic fly biology to underpin future interventions.</title>
        <authorList>
            <person name="Anstead C.A."/>
            <person name="Korhonen P.K."/>
            <person name="Young N.D."/>
            <person name="Hall R.S."/>
            <person name="Jex A.R."/>
            <person name="Murali S.C."/>
            <person name="Hughes D.S."/>
            <person name="Lee S.F."/>
            <person name="Perry T."/>
            <person name="Stroehlein A.J."/>
            <person name="Ansell B.R."/>
            <person name="Breugelmans B."/>
            <person name="Hofmann A."/>
            <person name="Qu J."/>
            <person name="Dugan S."/>
            <person name="Lee S.L."/>
            <person name="Chao H."/>
            <person name="Dinh H."/>
            <person name="Han Y."/>
            <person name="Doddapaneni H.V."/>
            <person name="Worley K.C."/>
            <person name="Muzny D.M."/>
            <person name="Ioannidis P."/>
            <person name="Waterhouse R.M."/>
            <person name="Zdobnov E.M."/>
            <person name="James P.J."/>
            <person name="Bagnall N.H."/>
            <person name="Kotze A.C."/>
            <person name="Gibbs R.A."/>
            <person name="Richards S."/>
            <person name="Batterham P."/>
            <person name="Gasser R.B."/>
        </authorList>
    </citation>
    <scope>NUCLEOTIDE SEQUENCE [LARGE SCALE GENOMIC DNA]</scope>
    <source>
        <strain evidence="4 5">LS</strain>
        <tissue evidence="4">Full body</tissue>
    </source>
</reference>
<dbReference type="Proteomes" id="UP000037069">
    <property type="component" value="Unassembled WGS sequence"/>
</dbReference>
<dbReference type="OrthoDB" id="6329445at2759"/>
<dbReference type="InterPro" id="IPR031424">
    <property type="entry name" value="QVR-like"/>
</dbReference>
<dbReference type="EMBL" id="JRES01000826">
    <property type="protein sequence ID" value="KNC28053.1"/>
    <property type="molecule type" value="Genomic_DNA"/>
</dbReference>
<evidence type="ECO:0000313" key="5">
    <source>
        <dbReference type="Proteomes" id="UP000037069"/>
    </source>
</evidence>
<dbReference type="OMA" id="DCEHSTM"/>
<comment type="caution">
    <text evidence="4">The sequence shown here is derived from an EMBL/GenBank/DDBJ whole genome shotgun (WGS) entry which is preliminary data.</text>
</comment>
<proteinExistence type="predicted"/>
<evidence type="ECO:0000256" key="2">
    <source>
        <dbReference type="ARBA" id="ARBA00023180"/>
    </source>
</evidence>
<dbReference type="AlphaFoldDB" id="A0A0L0C6K8"/>
<dbReference type="Pfam" id="PF17064">
    <property type="entry name" value="QVR"/>
    <property type="match status" value="1"/>
</dbReference>
<gene>
    <name evidence="4" type="ORF">FF38_04449</name>
</gene>
<keyword evidence="3" id="KW-0472">Membrane</keyword>
<keyword evidence="5" id="KW-1185">Reference proteome</keyword>
<evidence type="ECO:0008006" key="6">
    <source>
        <dbReference type="Google" id="ProtNLM"/>
    </source>
</evidence>
<organism evidence="4 5">
    <name type="scientific">Lucilia cuprina</name>
    <name type="common">Green bottle fly</name>
    <name type="synonym">Australian sheep blowfly</name>
    <dbReference type="NCBI Taxonomy" id="7375"/>
    <lineage>
        <taxon>Eukaryota</taxon>
        <taxon>Metazoa</taxon>
        <taxon>Ecdysozoa</taxon>
        <taxon>Arthropoda</taxon>
        <taxon>Hexapoda</taxon>
        <taxon>Insecta</taxon>
        <taxon>Pterygota</taxon>
        <taxon>Neoptera</taxon>
        <taxon>Endopterygota</taxon>
        <taxon>Diptera</taxon>
        <taxon>Brachycera</taxon>
        <taxon>Muscomorpha</taxon>
        <taxon>Oestroidea</taxon>
        <taxon>Calliphoridae</taxon>
        <taxon>Luciliinae</taxon>
        <taxon>Lucilia</taxon>
    </lineage>
</organism>